<evidence type="ECO:0000256" key="2">
    <source>
        <dbReference type="ARBA" id="ARBA00035108"/>
    </source>
</evidence>
<sequence length="273" mass="29601">MTAPATTTTPTGTTARTATTRTATPEAALEAAPKALYVYGIAPAGVRTPASPGVDGAPVRLLTGSGLCAAVSPAPVRLRPRRRDLLAHQAVLDELAAQGPLLPMRFAVLSPRPDALLDQLRADAVPLSRQLEEVRGCAEFNVKGTVVPGHFADLVRRDQTLRSLALRTRRRPDYEANVRLGEALAQAVRREARRAAREVLDRLTPLAVRTAPGRTDDEQVLSVSFLLRSTDERRFRREVDALARDRGDRLALSLTGPLPCYSFVEPRPARAGR</sequence>
<feature type="region of interest" description="Disordered" evidence="4">
    <location>
        <begin position="1"/>
        <end position="23"/>
    </location>
</feature>
<name>A0ABW1Y6T0_STRPL</name>
<evidence type="ECO:0000256" key="3">
    <source>
        <dbReference type="ARBA" id="ARBA00035643"/>
    </source>
</evidence>
<dbReference type="InterPro" id="IPR009430">
    <property type="entry name" value="GvpL/GvpF"/>
</dbReference>
<evidence type="ECO:0000313" key="5">
    <source>
        <dbReference type="EMBL" id="MFC6506315.1"/>
    </source>
</evidence>
<comment type="similarity">
    <text evidence="3">Belongs to the gas vesicle GvpF/GvpL family.</text>
</comment>
<comment type="caution">
    <text evidence="5">The sequence shown here is derived from an EMBL/GenBank/DDBJ whole genome shotgun (WGS) entry which is preliminary data.</text>
</comment>
<reference evidence="6" key="1">
    <citation type="journal article" date="2019" name="Int. J. Syst. Evol. Microbiol.">
        <title>The Global Catalogue of Microorganisms (GCM) 10K type strain sequencing project: providing services to taxonomists for standard genome sequencing and annotation.</title>
        <authorList>
            <consortium name="The Broad Institute Genomics Platform"/>
            <consortium name="The Broad Institute Genome Sequencing Center for Infectious Disease"/>
            <person name="Wu L."/>
            <person name="Ma J."/>
        </authorList>
    </citation>
    <scope>NUCLEOTIDE SEQUENCE [LARGE SCALE GENOMIC DNA]</scope>
    <source>
        <strain evidence="6">JCM 4504</strain>
    </source>
</reference>
<dbReference type="RefSeq" id="WP_246558982.1">
    <property type="nucleotide sequence ID" value="NZ_BMUJ01000010.1"/>
</dbReference>
<accession>A0ABW1Y6T0</accession>
<dbReference type="Pfam" id="PF06386">
    <property type="entry name" value="GvpL_GvpF"/>
    <property type="match status" value="1"/>
</dbReference>
<evidence type="ECO:0000313" key="6">
    <source>
        <dbReference type="Proteomes" id="UP001596321"/>
    </source>
</evidence>
<dbReference type="EMBL" id="JBHSUW010000001">
    <property type="protein sequence ID" value="MFC6506315.1"/>
    <property type="molecule type" value="Genomic_DNA"/>
</dbReference>
<proteinExistence type="inferred from homology"/>
<dbReference type="PANTHER" id="PTHR36852:SF1">
    <property type="entry name" value="PROTEIN GVPL 2"/>
    <property type="match status" value="1"/>
</dbReference>
<evidence type="ECO:0000256" key="4">
    <source>
        <dbReference type="SAM" id="MobiDB-lite"/>
    </source>
</evidence>
<dbReference type="Proteomes" id="UP001596321">
    <property type="component" value="Unassembled WGS sequence"/>
</dbReference>
<organism evidence="5 6">
    <name type="scientific">Streptomyces plicatus</name>
    <dbReference type="NCBI Taxonomy" id="1922"/>
    <lineage>
        <taxon>Bacteria</taxon>
        <taxon>Bacillati</taxon>
        <taxon>Actinomycetota</taxon>
        <taxon>Actinomycetes</taxon>
        <taxon>Kitasatosporales</taxon>
        <taxon>Streptomycetaceae</taxon>
        <taxon>Streptomyces</taxon>
        <taxon>Streptomyces rochei group</taxon>
    </lineage>
</organism>
<protein>
    <submittedName>
        <fullName evidence="5">GvpL/GvpF family gas vesicle protein</fullName>
    </submittedName>
</protein>
<comment type="subcellular location">
    <subcellularLocation>
        <location evidence="2">Gas vesicle</location>
    </subcellularLocation>
</comment>
<keyword evidence="1" id="KW-0304">Gas vesicle</keyword>
<evidence type="ECO:0000256" key="1">
    <source>
        <dbReference type="ARBA" id="ARBA00022987"/>
    </source>
</evidence>
<dbReference type="PANTHER" id="PTHR36852">
    <property type="entry name" value="PROTEIN GVPL 2"/>
    <property type="match status" value="1"/>
</dbReference>
<gene>
    <name evidence="5" type="ORF">ACFQFF_33920</name>
</gene>
<keyword evidence="6" id="KW-1185">Reference proteome</keyword>